<dbReference type="Gene3D" id="3.40.50.720">
    <property type="entry name" value="NAD(P)-binding Rossmann-like Domain"/>
    <property type="match status" value="1"/>
</dbReference>
<accession>A0AA35W8D4</accession>
<keyword evidence="5" id="KW-1185">Reference proteome</keyword>
<dbReference type="PRINTS" id="PR00080">
    <property type="entry name" value="SDRFAMILY"/>
</dbReference>
<dbReference type="InterPro" id="IPR002347">
    <property type="entry name" value="SDR_fam"/>
</dbReference>
<protein>
    <submittedName>
        <fullName evidence="4">Uncharacterized oxidoreductase YxbG</fullName>
    </submittedName>
</protein>
<organism evidence="4 5">
    <name type="scientific">Geodia barretti</name>
    <name type="common">Barrett's horny sponge</name>
    <dbReference type="NCBI Taxonomy" id="519541"/>
    <lineage>
        <taxon>Eukaryota</taxon>
        <taxon>Metazoa</taxon>
        <taxon>Porifera</taxon>
        <taxon>Demospongiae</taxon>
        <taxon>Heteroscleromorpha</taxon>
        <taxon>Tetractinellida</taxon>
        <taxon>Astrophorina</taxon>
        <taxon>Geodiidae</taxon>
        <taxon>Geodia</taxon>
    </lineage>
</organism>
<evidence type="ECO:0000256" key="1">
    <source>
        <dbReference type="ARBA" id="ARBA00005194"/>
    </source>
</evidence>
<evidence type="ECO:0000256" key="2">
    <source>
        <dbReference type="ARBA" id="ARBA00006484"/>
    </source>
</evidence>
<dbReference type="PANTHER" id="PTHR42760:SF122">
    <property type="entry name" value="NAD(P)-BINDING PROTEIN"/>
    <property type="match status" value="1"/>
</dbReference>
<dbReference type="PROSITE" id="PS00061">
    <property type="entry name" value="ADH_SHORT"/>
    <property type="match status" value="1"/>
</dbReference>
<dbReference type="EMBL" id="CASHTH010001078">
    <property type="protein sequence ID" value="CAI8011064.1"/>
    <property type="molecule type" value="Genomic_DNA"/>
</dbReference>
<dbReference type="FunFam" id="3.40.50.720:FF:000084">
    <property type="entry name" value="Short-chain dehydrogenase reductase"/>
    <property type="match status" value="1"/>
</dbReference>
<dbReference type="SUPFAM" id="SSF51735">
    <property type="entry name" value="NAD(P)-binding Rossmann-fold domains"/>
    <property type="match status" value="1"/>
</dbReference>
<dbReference type="Pfam" id="PF13561">
    <property type="entry name" value="adh_short_C2"/>
    <property type="match status" value="1"/>
</dbReference>
<name>A0AA35W8D4_GEOBA</name>
<dbReference type="GO" id="GO:0048038">
    <property type="term" value="F:quinone binding"/>
    <property type="evidence" value="ECO:0007669"/>
    <property type="project" value="TreeGrafter"/>
</dbReference>
<proteinExistence type="inferred from homology"/>
<keyword evidence="3" id="KW-0560">Oxidoreductase</keyword>
<dbReference type="CDD" id="cd05233">
    <property type="entry name" value="SDR_c"/>
    <property type="match status" value="1"/>
</dbReference>
<dbReference type="GO" id="GO:0006633">
    <property type="term" value="P:fatty acid biosynthetic process"/>
    <property type="evidence" value="ECO:0007669"/>
    <property type="project" value="TreeGrafter"/>
</dbReference>
<sequence>MLFAREGAKVLLVDRSLRQAEETLSAIREEGGEASVFEADVTSTENCKAMVGAAVERYGGLHVLFNNVGILGRGTVVDVDEDHWDQVLNVNLKSMVLTSKHAIPQMVEGGGGSIINVSSIAGIRAGSGGAAVPYAASKSGIIGLTATMAVTHGRDNIRVNCIAPGHIYTPMVAGAMADEFRDLRRRAGPLGTEGDAWDIAWAAVFLASNESRWVSGIVMPVDAGLLATTPLAMLDHLR</sequence>
<dbReference type="Proteomes" id="UP001174909">
    <property type="component" value="Unassembled WGS sequence"/>
</dbReference>
<dbReference type="AlphaFoldDB" id="A0AA35W8D4"/>
<comment type="pathway">
    <text evidence="1">Lipid metabolism; fatty acid biosynthesis.</text>
</comment>
<gene>
    <name evidence="4" type="ORF">GBAR_LOCUS7195</name>
</gene>
<dbReference type="PANTHER" id="PTHR42760">
    <property type="entry name" value="SHORT-CHAIN DEHYDROGENASES/REDUCTASES FAMILY MEMBER"/>
    <property type="match status" value="1"/>
</dbReference>
<evidence type="ECO:0000313" key="5">
    <source>
        <dbReference type="Proteomes" id="UP001174909"/>
    </source>
</evidence>
<evidence type="ECO:0000313" key="4">
    <source>
        <dbReference type="EMBL" id="CAI8011064.1"/>
    </source>
</evidence>
<reference evidence="4" key="1">
    <citation type="submission" date="2023-03" db="EMBL/GenBank/DDBJ databases">
        <authorList>
            <person name="Steffen K."/>
            <person name="Cardenas P."/>
        </authorList>
    </citation>
    <scope>NUCLEOTIDE SEQUENCE</scope>
</reference>
<comment type="similarity">
    <text evidence="2">Belongs to the short-chain dehydrogenases/reductases (SDR) family.</text>
</comment>
<dbReference type="InterPro" id="IPR020904">
    <property type="entry name" value="Sc_DH/Rdtase_CS"/>
</dbReference>
<dbReference type="PRINTS" id="PR00081">
    <property type="entry name" value="GDHRDH"/>
</dbReference>
<evidence type="ECO:0000256" key="3">
    <source>
        <dbReference type="ARBA" id="ARBA00023002"/>
    </source>
</evidence>
<dbReference type="GO" id="GO:0016616">
    <property type="term" value="F:oxidoreductase activity, acting on the CH-OH group of donors, NAD or NADP as acceptor"/>
    <property type="evidence" value="ECO:0007669"/>
    <property type="project" value="TreeGrafter"/>
</dbReference>
<comment type="caution">
    <text evidence="4">The sequence shown here is derived from an EMBL/GenBank/DDBJ whole genome shotgun (WGS) entry which is preliminary data.</text>
</comment>
<dbReference type="InterPro" id="IPR036291">
    <property type="entry name" value="NAD(P)-bd_dom_sf"/>
</dbReference>